<evidence type="ECO:0000256" key="1">
    <source>
        <dbReference type="ARBA" id="ARBA00004741"/>
    </source>
</evidence>
<evidence type="ECO:0000259" key="7">
    <source>
        <dbReference type="PROSITE" id="PS51171"/>
    </source>
</evidence>
<sequence>MTTDTTAKARSVSVAFLGPPGTYSHQAAHEVFGGTAAYLAQEKVVDVFSAVSVDATYGVIPQENSIFGHVVETYNRLRHADIGSTKLVCGEVTVSVQHCLLVRKGVELHQIKKILSHEQALGQCRGFKARHLPSAVEIKMSSTAAAAEALLLSEYADAAAICSKLCASLFEGVVVLREGIQDTNDNYTRFFVIGGSDAADLRVPSPSHFKALVCLQTGPSPSGTSEAPSRSDILPLLSALQLPTIRIDRRPPRSNAETPGRDMYFVELQEDGHSADKDDVLKEREWSAKVDAALKRVQAAGGEVTLLGTWSL</sequence>
<dbReference type="InterPro" id="IPR008242">
    <property type="entry name" value="Chor_mutase/pphenate_deHydtase"/>
</dbReference>
<feature type="domain" description="Prephenate dehydratase" evidence="7">
    <location>
        <begin position="13"/>
        <end position="195"/>
    </location>
</feature>
<evidence type="ECO:0000256" key="5">
    <source>
        <dbReference type="ARBA" id="ARBA00023222"/>
    </source>
</evidence>
<dbReference type="SUPFAM" id="SSF53850">
    <property type="entry name" value="Periplasmic binding protein-like II"/>
    <property type="match status" value="1"/>
</dbReference>
<dbReference type="CDD" id="cd13532">
    <property type="entry name" value="PBP2_PDT_like"/>
    <property type="match status" value="1"/>
</dbReference>
<dbReference type="EMBL" id="JASNQZ010000011">
    <property type="protein sequence ID" value="KAL0951063.1"/>
    <property type="molecule type" value="Genomic_DNA"/>
</dbReference>
<evidence type="ECO:0000256" key="2">
    <source>
        <dbReference type="ARBA" id="ARBA00013147"/>
    </source>
</evidence>
<evidence type="ECO:0000313" key="8">
    <source>
        <dbReference type="EMBL" id="KAL0951063.1"/>
    </source>
</evidence>
<evidence type="ECO:0000313" key="9">
    <source>
        <dbReference type="Proteomes" id="UP001556367"/>
    </source>
</evidence>
<keyword evidence="6" id="KW-0456">Lyase</keyword>
<evidence type="ECO:0000256" key="6">
    <source>
        <dbReference type="ARBA" id="ARBA00023239"/>
    </source>
</evidence>
<keyword evidence="4" id="KW-0057">Aromatic amino acid biosynthesis</keyword>
<dbReference type="PROSITE" id="PS51171">
    <property type="entry name" value="PREPHENATE_DEHYDR_3"/>
    <property type="match status" value="1"/>
</dbReference>
<comment type="caution">
    <text evidence="8">The sequence shown here is derived from an EMBL/GenBank/DDBJ whole genome shotgun (WGS) entry which is preliminary data.</text>
</comment>
<keyword evidence="5" id="KW-0584">Phenylalanine biosynthesis</keyword>
<keyword evidence="9" id="KW-1185">Reference proteome</keyword>
<reference evidence="9" key="1">
    <citation type="submission" date="2024-06" db="EMBL/GenBank/DDBJ databases">
        <title>Multi-omics analyses provide insights into the biosynthesis of the anticancer antibiotic pleurotin in Hohenbuehelia grisea.</title>
        <authorList>
            <person name="Weaver J.A."/>
            <person name="Alberti F."/>
        </authorList>
    </citation>
    <scope>NUCLEOTIDE SEQUENCE [LARGE SCALE GENOMIC DNA]</scope>
    <source>
        <strain evidence="9">T-177</strain>
    </source>
</reference>
<evidence type="ECO:0000256" key="3">
    <source>
        <dbReference type="ARBA" id="ARBA00022605"/>
    </source>
</evidence>
<dbReference type="Gene3D" id="3.40.190.10">
    <property type="entry name" value="Periplasmic binding protein-like II"/>
    <property type="match status" value="2"/>
</dbReference>
<proteinExistence type="predicted"/>
<gene>
    <name evidence="8" type="ORF">HGRIS_007802</name>
</gene>
<dbReference type="PIRSF" id="PIRSF001500">
    <property type="entry name" value="Chor_mut_pdt_Ppr"/>
    <property type="match status" value="1"/>
</dbReference>
<keyword evidence="3" id="KW-0028">Amino-acid biosynthesis</keyword>
<dbReference type="Proteomes" id="UP001556367">
    <property type="component" value="Unassembled WGS sequence"/>
</dbReference>
<dbReference type="EC" id="4.2.1.51" evidence="2"/>
<comment type="pathway">
    <text evidence="1">Amino-acid biosynthesis; L-phenylalanine biosynthesis; phenylpyruvate from prephenate: step 1/1.</text>
</comment>
<dbReference type="PANTHER" id="PTHR21022">
    <property type="entry name" value="PREPHENATE DEHYDRATASE P PROTEIN"/>
    <property type="match status" value="1"/>
</dbReference>
<accession>A0ABR3J605</accession>
<dbReference type="Pfam" id="PF00800">
    <property type="entry name" value="PDT"/>
    <property type="match status" value="1"/>
</dbReference>
<dbReference type="PANTHER" id="PTHR21022:SF19">
    <property type="entry name" value="PREPHENATE DEHYDRATASE-RELATED"/>
    <property type="match status" value="1"/>
</dbReference>
<dbReference type="InterPro" id="IPR001086">
    <property type="entry name" value="Preph_deHydtase"/>
</dbReference>
<protein>
    <recommendedName>
        <fullName evidence="2">prephenate dehydratase</fullName>
        <ecNumber evidence="2">4.2.1.51</ecNumber>
    </recommendedName>
</protein>
<name>A0ABR3J605_9AGAR</name>
<organism evidence="8 9">
    <name type="scientific">Hohenbuehelia grisea</name>
    <dbReference type="NCBI Taxonomy" id="104357"/>
    <lineage>
        <taxon>Eukaryota</taxon>
        <taxon>Fungi</taxon>
        <taxon>Dikarya</taxon>
        <taxon>Basidiomycota</taxon>
        <taxon>Agaricomycotina</taxon>
        <taxon>Agaricomycetes</taxon>
        <taxon>Agaricomycetidae</taxon>
        <taxon>Agaricales</taxon>
        <taxon>Pleurotineae</taxon>
        <taxon>Pleurotaceae</taxon>
        <taxon>Hohenbuehelia</taxon>
    </lineage>
</organism>
<evidence type="ECO:0000256" key="4">
    <source>
        <dbReference type="ARBA" id="ARBA00023141"/>
    </source>
</evidence>